<evidence type="ECO:0000313" key="12">
    <source>
        <dbReference type="Proteomes" id="UP000695562"/>
    </source>
</evidence>
<dbReference type="PANTHER" id="PTHR15975">
    <property type="entry name" value="CCR4-NOT TRANSCRIPTION COMPLEX SUBUNIT 11"/>
    <property type="match status" value="1"/>
</dbReference>
<evidence type="ECO:0000256" key="8">
    <source>
        <dbReference type="ARBA" id="ARBA00023163"/>
    </source>
</evidence>
<dbReference type="PANTHER" id="PTHR15975:SF0">
    <property type="entry name" value="CCR4-NOT TRANSCRIPTION COMPLEX SUBUNIT 11"/>
    <property type="match status" value="1"/>
</dbReference>
<evidence type="ECO:0000256" key="4">
    <source>
        <dbReference type="ARBA" id="ARBA00014872"/>
    </source>
</evidence>
<keyword evidence="12" id="KW-1185">Reference proteome</keyword>
<keyword evidence="7" id="KW-0943">RNA-mediated gene silencing</keyword>
<evidence type="ECO:0000256" key="2">
    <source>
        <dbReference type="ARBA" id="ARBA00004496"/>
    </source>
</evidence>
<protein>
    <recommendedName>
        <fullName evidence="4">CCR4-NOT transcription complex subunit 11</fullName>
    </recommendedName>
</protein>
<dbReference type="OrthoDB" id="10265389at2759"/>
<comment type="subcellular location">
    <subcellularLocation>
        <location evidence="2">Cytoplasm</location>
    </subcellularLocation>
    <subcellularLocation>
        <location evidence="1">Nucleus</location>
    </subcellularLocation>
</comment>
<accession>A0A8J4UVU1</accession>
<keyword evidence="9" id="KW-0539">Nucleus</keyword>
<dbReference type="GO" id="GO:0005634">
    <property type="term" value="C:nucleus"/>
    <property type="evidence" value="ECO:0007669"/>
    <property type="project" value="UniProtKB-SubCell"/>
</dbReference>
<evidence type="ECO:0000256" key="7">
    <source>
        <dbReference type="ARBA" id="ARBA00023158"/>
    </source>
</evidence>
<comment type="similarity">
    <text evidence="3">Belongs to the CNOT11 family.</text>
</comment>
<feature type="region of interest" description="Disordered" evidence="10">
    <location>
        <begin position="34"/>
        <end position="80"/>
    </location>
</feature>
<gene>
    <name evidence="11" type="ORF">CYY_001794</name>
</gene>
<evidence type="ECO:0000256" key="6">
    <source>
        <dbReference type="ARBA" id="ARBA00023015"/>
    </source>
</evidence>
<evidence type="ECO:0000313" key="11">
    <source>
        <dbReference type="EMBL" id="KAF2076891.1"/>
    </source>
</evidence>
<dbReference type="InterPro" id="IPR019312">
    <property type="entry name" value="CNOT11"/>
</dbReference>
<organism evidence="11 12">
    <name type="scientific">Polysphondylium violaceum</name>
    <dbReference type="NCBI Taxonomy" id="133409"/>
    <lineage>
        <taxon>Eukaryota</taxon>
        <taxon>Amoebozoa</taxon>
        <taxon>Evosea</taxon>
        <taxon>Eumycetozoa</taxon>
        <taxon>Dictyostelia</taxon>
        <taxon>Dictyosteliales</taxon>
        <taxon>Dictyosteliaceae</taxon>
        <taxon>Polysphondylium</taxon>
    </lineage>
</organism>
<sequence>MIADGFICIDSQRLIAFYILFNLYKFDNTIGSSSSLSSSSILTPPTTTTTTHHSSTLTVENNTDLNEDTSPSISPAVTSPLITPSTSNTINTSVSDLPISYNPFLPIFIDELEKHFKSNNSSSSNHNSHRYGNYNIESIEKQYLIQLLTNQLPKDFSKKTVLEIINTQPPSTSNNSNEQQYSSIKINNIESLNEYKTFYLDRLPNHCFPSLRSIGISPILYINNDENNNNNDNQNKENNSSNSNKKQDKVENVEFTSNDLNLFSFEPNIKRPSPPIYDPLDTIWINLSINHTLLIGKGDVLTNNNNQYNAKKSIRDLMSKAMKGRLKRTQLQQFKTDIESDPTLIKYSGLTPKKLCNLVENNTQVAIDSLLKLIQYKDEFQQYFKELISMEMNYRSMEVVNSLATSSGVALVKQYIPMYISHCIATCNNIKDNTMQQRSVRLVCVFIQSLIRNSIIDIKDVALFTEVQKFCLEYSKIREAIGLFKFMIDDSSSNINTLTPPTSVSK</sequence>
<evidence type="ECO:0000256" key="10">
    <source>
        <dbReference type="SAM" id="MobiDB-lite"/>
    </source>
</evidence>
<dbReference type="GO" id="GO:0005737">
    <property type="term" value="C:cytoplasm"/>
    <property type="evidence" value="ECO:0007669"/>
    <property type="project" value="UniProtKB-SubCell"/>
</dbReference>
<feature type="compositionally biased region" description="Low complexity" evidence="10">
    <location>
        <begin position="34"/>
        <end position="58"/>
    </location>
</feature>
<keyword evidence="6" id="KW-0805">Transcription regulation</keyword>
<keyword evidence="5" id="KW-0963">Cytoplasm</keyword>
<evidence type="ECO:0000256" key="9">
    <source>
        <dbReference type="ARBA" id="ARBA00023242"/>
    </source>
</evidence>
<dbReference type="AlphaFoldDB" id="A0A8J4UVU1"/>
<feature type="compositionally biased region" description="Low complexity" evidence="10">
    <location>
        <begin position="227"/>
        <end position="244"/>
    </location>
</feature>
<dbReference type="EMBL" id="AJWJ01000045">
    <property type="protein sequence ID" value="KAF2076891.1"/>
    <property type="molecule type" value="Genomic_DNA"/>
</dbReference>
<dbReference type="Proteomes" id="UP000695562">
    <property type="component" value="Unassembled WGS sequence"/>
</dbReference>
<feature type="region of interest" description="Disordered" evidence="10">
    <location>
        <begin position="227"/>
        <end position="249"/>
    </location>
</feature>
<evidence type="ECO:0000256" key="1">
    <source>
        <dbReference type="ARBA" id="ARBA00004123"/>
    </source>
</evidence>
<comment type="caution">
    <text evidence="11">The sequence shown here is derived from an EMBL/GenBank/DDBJ whole genome shotgun (WGS) entry which is preliminary data.</text>
</comment>
<dbReference type="Pfam" id="PF10155">
    <property type="entry name" value="CNOT11"/>
    <property type="match status" value="1"/>
</dbReference>
<dbReference type="GO" id="GO:0031047">
    <property type="term" value="P:regulatory ncRNA-mediated gene silencing"/>
    <property type="evidence" value="ECO:0007669"/>
    <property type="project" value="UniProtKB-KW"/>
</dbReference>
<evidence type="ECO:0000256" key="3">
    <source>
        <dbReference type="ARBA" id="ARBA00008030"/>
    </source>
</evidence>
<dbReference type="GO" id="GO:0030014">
    <property type="term" value="C:CCR4-NOT complex"/>
    <property type="evidence" value="ECO:0007669"/>
    <property type="project" value="InterPro"/>
</dbReference>
<feature type="compositionally biased region" description="Polar residues" evidence="10">
    <location>
        <begin position="59"/>
        <end position="80"/>
    </location>
</feature>
<name>A0A8J4UVU1_9MYCE</name>
<reference evidence="11" key="1">
    <citation type="submission" date="2020-01" db="EMBL/GenBank/DDBJ databases">
        <title>Development of genomics and gene disruption for Polysphondylium violaceum indicates a role for the polyketide synthase stlB in stalk morphogenesis.</title>
        <authorList>
            <person name="Narita B."/>
            <person name="Kawabe Y."/>
            <person name="Kin K."/>
            <person name="Saito T."/>
            <person name="Gibbs R."/>
            <person name="Kuspa A."/>
            <person name="Muzny D."/>
            <person name="Queller D."/>
            <person name="Richards S."/>
            <person name="Strassman J."/>
            <person name="Sucgang R."/>
            <person name="Worley K."/>
            <person name="Schaap P."/>
        </authorList>
    </citation>
    <scope>NUCLEOTIDE SEQUENCE</scope>
    <source>
        <strain evidence="11">QSvi11</strain>
    </source>
</reference>
<evidence type="ECO:0000256" key="5">
    <source>
        <dbReference type="ARBA" id="ARBA00022490"/>
    </source>
</evidence>
<proteinExistence type="inferred from homology"/>
<keyword evidence="8" id="KW-0804">Transcription</keyword>